<evidence type="ECO:0000313" key="3">
    <source>
        <dbReference type="Proteomes" id="UP000041254"/>
    </source>
</evidence>
<keyword evidence="1" id="KW-0472">Membrane</keyword>
<keyword evidence="1" id="KW-1133">Transmembrane helix</keyword>
<gene>
    <name evidence="2" type="ORF">Vbra_20477</name>
</gene>
<dbReference type="AlphaFoldDB" id="A0A0G4ELR9"/>
<feature type="transmembrane region" description="Helical" evidence="1">
    <location>
        <begin position="20"/>
        <end position="50"/>
    </location>
</feature>
<organism evidence="2 3">
    <name type="scientific">Vitrella brassicaformis (strain CCMP3155)</name>
    <dbReference type="NCBI Taxonomy" id="1169540"/>
    <lineage>
        <taxon>Eukaryota</taxon>
        <taxon>Sar</taxon>
        <taxon>Alveolata</taxon>
        <taxon>Colpodellida</taxon>
        <taxon>Vitrellaceae</taxon>
        <taxon>Vitrella</taxon>
    </lineage>
</organism>
<protein>
    <submittedName>
        <fullName evidence="2">Uncharacterized protein</fullName>
    </submittedName>
</protein>
<proteinExistence type="predicted"/>
<dbReference type="EMBL" id="CDMY01000262">
    <property type="protein sequence ID" value="CEL98061.1"/>
    <property type="molecule type" value="Genomic_DNA"/>
</dbReference>
<dbReference type="Proteomes" id="UP000041254">
    <property type="component" value="Unassembled WGS sequence"/>
</dbReference>
<evidence type="ECO:0000256" key="1">
    <source>
        <dbReference type="SAM" id="Phobius"/>
    </source>
</evidence>
<dbReference type="VEuPathDB" id="CryptoDB:Vbra_20477"/>
<evidence type="ECO:0000313" key="2">
    <source>
        <dbReference type="EMBL" id="CEL98061.1"/>
    </source>
</evidence>
<keyword evidence="3" id="KW-1185">Reference proteome</keyword>
<reference evidence="2 3" key="1">
    <citation type="submission" date="2014-11" db="EMBL/GenBank/DDBJ databases">
        <authorList>
            <person name="Zhu J."/>
            <person name="Qi W."/>
            <person name="Song R."/>
        </authorList>
    </citation>
    <scope>NUCLEOTIDE SEQUENCE [LARGE SCALE GENOMIC DNA]</scope>
</reference>
<sequence>MLLRRYATLVPSVASHWSTLTSSISAATFALTTITQGFLLCRFFSFFSFWSDRRASIRGREPVAKPLRHWYPHHGIST</sequence>
<name>A0A0G4ELR9_VITBC</name>
<keyword evidence="1" id="KW-0812">Transmembrane</keyword>
<accession>A0A0G4ELR9</accession>
<dbReference type="InParanoid" id="A0A0G4ELR9"/>